<evidence type="ECO:0000256" key="1">
    <source>
        <dbReference type="ARBA" id="ARBA00004123"/>
    </source>
</evidence>
<evidence type="ECO:0000256" key="5">
    <source>
        <dbReference type="ARBA" id="ARBA00023204"/>
    </source>
</evidence>
<reference evidence="8 9" key="1">
    <citation type="journal article" date="2009" name="Science">
        <title>Green evolution and dynamic adaptations revealed by genomes of the marine picoeukaryotes Micromonas.</title>
        <authorList>
            <person name="Worden A.Z."/>
            <person name="Lee J.H."/>
            <person name="Mock T."/>
            <person name="Rouze P."/>
            <person name="Simmons M.P."/>
            <person name="Aerts A.L."/>
            <person name="Allen A.E."/>
            <person name="Cuvelier M.L."/>
            <person name="Derelle E."/>
            <person name="Everett M.V."/>
            <person name="Foulon E."/>
            <person name="Grimwood J."/>
            <person name="Gundlach H."/>
            <person name="Henrissat B."/>
            <person name="Napoli C."/>
            <person name="McDonald S.M."/>
            <person name="Parker M.S."/>
            <person name="Rombauts S."/>
            <person name="Salamov A."/>
            <person name="Von Dassow P."/>
            <person name="Badger J.H."/>
            <person name="Coutinho P.M."/>
            <person name="Demir E."/>
            <person name="Dubchak I."/>
            <person name="Gentemann C."/>
            <person name="Eikrem W."/>
            <person name="Gready J.E."/>
            <person name="John U."/>
            <person name="Lanier W."/>
            <person name="Lindquist E.A."/>
            <person name="Lucas S."/>
            <person name="Mayer K.F."/>
            <person name="Moreau H."/>
            <person name="Not F."/>
            <person name="Otillar R."/>
            <person name="Panaud O."/>
            <person name="Pangilinan J."/>
            <person name="Paulsen I."/>
            <person name="Piegu B."/>
            <person name="Poliakov A."/>
            <person name="Robbens S."/>
            <person name="Schmutz J."/>
            <person name="Toulza E."/>
            <person name="Wyss T."/>
            <person name="Zelensky A."/>
            <person name="Zhou K."/>
            <person name="Armbrust E.V."/>
            <person name="Bhattacharya D."/>
            <person name="Goodenough U.W."/>
            <person name="Van de Peer Y."/>
            <person name="Grigoriev I.V."/>
        </authorList>
    </citation>
    <scope>NUCLEOTIDE SEQUENCE [LARGE SCALE GENOMIC DNA]</scope>
    <source>
        <strain evidence="8 9">CCMP1545</strain>
    </source>
</reference>
<name>C1MGU5_MICPC</name>
<evidence type="ECO:0000313" key="8">
    <source>
        <dbReference type="EMBL" id="EEH60090.1"/>
    </source>
</evidence>
<dbReference type="STRING" id="564608.C1MGU5"/>
<evidence type="ECO:0000256" key="4">
    <source>
        <dbReference type="ARBA" id="ARBA00022763"/>
    </source>
</evidence>
<dbReference type="Proteomes" id="UP000001876">
    <property type="component" value="Unassembled WGS sequence"/>
</dbReference>
<keyword evidence="3" id="KW-0255">Endonuclease</keyword>
<dbReference type="eggNOG" id="KOG2520">
    <property type="taxonomic scope" value="Eukaryota"/>
</dbReference>
<comment type="subcellular location">
    <subcellularLocation>
        <location evidence="1">Nucleus</location>
    </subcellularLocation>
</comment>
<evidence type="ECO:0000256" key="6">
    <source>
        <dbReference type="ARBA" id="ARBA00023242"/>
    </source>
</evidence>
<dbReference type="GeneID" id="9681086"/>
<keyword evidence="6" id="KW-0539">Nucleus</keyword>
<accession>C1MGU5</accession>
<dbReference type="InterPro" id="IPR029060">
    <property type="entry name" value="PIN-like_dom_sf"/>
</dbReference>
<dbReference type="PROSITE" id="PS00841">
    <property type="entry name" value="XPG_1"/>
    <property type="match status" value="1"/>
</dbReference>
<dbReference type="RefSeq" id="XP_003054838.1">
    <property type="nucleotide sequence ID" value="XM_003054792.1"/>
</dbReference>
<dbReference type="SMART" id="SM00485">
    <property type="entry name" value="XPGN"/>
    <property type="match status" value="1"/>
</dbReference>
<evidence type="ECO:0000313" key="9">
    <source>
        <dbReference type="Proteomes" id="UP000001876"/>
    </source>
</evidence>
<evidence type="ECO:0000259" key="7">
    <source>
        <dbReference type="SMART" id="SM00485"/>
    </source>
</evidence>
<dbReference type="InterPro" id="IPR006084">
    <property type="entry name" value="XPG/Rad2"/>
</dbReference>
<keyword evidence="3" id="KW-0540">Nuclease</keyword>
<proteinExistence type="inferred from homology"/>
<comment type="similarity">
    <text evidence="2">Belongs to the XPG/RAD2 endonuclease family. XPG subfamily.</text>
</comment>
<dbReference type="PRINTS" id="PR00066">
    <property type="entry name" value="XRODRMPGMNTG"/>
</dbReference>
<dbReference type="PANTHER" id="PTHR16171:SF7">
    <property type="entry name" value="DNA REPAIR PROTEIN RAD2"/>
    <property type="match status" value="1"/>
</dbReference>
<dbReference type="PRINTS" id="PR00853">
    <property type="entry name" value="XPGRADSUPER"/>
</dbReference>
<keyword evidence="9" id="KW-1185">Reference proteome</keyword>
<gene>
    <name evidence="8" type="ORF">MICPUCDRAFT_12635</name>
</gene>
<dbReference type="Gene3D" id="3.40.50.1010">
    <property type="entry name" value="5'-nuclease"/>
    <property type="match status" value="1"/>
</dbReference>
<dbReference type="EMBL" id="GG663735">
    <property type="protein sequence ID" value="EEH60090.1"/>
    <property type="molecule type" value="Genomic_DNA"/>
</dbReference>
<evidence type="ECO:0000256" key="3">
    <source>
        <dbReference type="ARBA" id="ARBA00022759"/>
    </source>
</evidence>
<dbReference type="OMA" id="HIYIVIF"/>
<dbReference type="InterPro" id="IPR019974">
    <property type="entry name" value="XPG_CS"/>
</dbReference>
<feature type="domain" description="XPG N-terminal" evidence="7">
    <location>
        <begin position="1"/>
        <end position="98"/>
    </location>
</feature>
<dbReference type="PANTHER" id="PTHR16171">
    <property type="entry name" value="DNA REPAIR PROTEIN COMPLEMENTING XP-G CELLS-RELATED"/>
    <property type="match status" value="1"/>
</dbReference>
<protein>
    <submittedName>
        <fullName evidence="8">Predicted protein</fullName>
    </submittedName>
</protein>
<keyword evidence="4" id="KW-0227">DNA damage</keyword>
<dbReference type="AlphaFoldDB" id="C1MGU5"/>
<dbReference type="GO" id="GO:0016788">
    <property type="term" value="F:hydrolase activity, acting on ester bonds"/>
    <property type="evidence" value="ECO:0007669"/>
    <property type="project" value="InterPro"/>
</dbReference>
<dbReference type="GO" id="GO:0004520">
    <property type="term" value="F:DNA endonuclease activity"/>
    <property type="evidence" value="ECO:0007669"/>
    <property type="project" value="TreeGrafter"/>
</dbReference>
<dbReference type="GO" id="GO:0003697">
    <property type="term" value="F:single-stranded DNA binding"/>
    <property type="evidence" value="ECO:0007669"/>
    <property type="project" value="InterPro"/>
</dbReference>
<dbReference type="GO" id="GO:0005634">
    <property type="term" value="C:nucleus"/>
    <property type="evidence" value="ECO:0007669"/>
    <property type="project" value="UniProtKB-SubCell"/>
</dbReference>
<dbReference type="Pfam" id="PF00752">
    <property type="entry name" value="XPG_N"/>
    <property type="match status" value="1"/>
</dbReference>
<dbReference type="CDD" id="cd09868">
    <property type="entry name" value="PIN_XPG_RAD2"/>
    <property type="match status" value="1"/>
</dbReference>
<feature type="non-terminal residue" evidence="8">
    <location>
        <position position="125"/>
    </location>
</feature>
<dbReference type="OrthoDB" id="31113at2759"/>
<dbReference type="InterPro" id="IPR001044">
    <property type="entry name" value="XPG/Rad2_eukaryotes"/>
</dbReference>
<keyword evidence="5" id="KW-0234">DNA repair</keyword>
<dbReference type="InterPro" id="IPR006085">
    <property type="entry name" value="XPG_DNA_repair_N"/>
</dbReference>
<organism evidence="9">
    <name type="scientific">Micromonas pusilla (strain CCMP1545)</name>
    <name type="common">Picoplanktonic green alga</name>
    <dbReference type="NCBI Taxonomy" id="564608"/>
    <lineage>
        <taxon>Eukaryota</taxon>
        <taxon>Viridiplantae</taxon>
        <taxon>Chlorophyta</taxon>
        <taxon>Mamiellophyceae</taxon>
        <taxon>Mamiellales</taxon>
        <taxon>Mamiellaceae</taxon>
        <taxon>Micromonas</taxon>
    </lineage>
</organism>
<dbReference type="GO" id="GO:0006289">
    <property type="term" value="P:nucleotide-excision repair"/>
    <property type="evidence" value="ECO:0007669"/>
    <property type="project" value="InterPro"/>
</dbReference>
<dbReference type="SUPFAM" id="SSF88723">
    <property type="entry name" value="PIN domain-like"/>
    <property type="match status" value="1"/>
</dbReference>
<evidence type="ECO:0000256" key="2">
    <source>
        <dbReference type="ARBA" id="ARBA00005283"/>
    </source>
</evidence>
<sequence length="125" mass="14375">MGVKGLWTLLEPAGRRVNVEALQGRKVAVDASIWLVQFVKAMRDERGDMLPNAHLLGFFRRICRLLYHRIRPVFVFDGATPVLKYNTTRARRRVRDNDQARMKRTAEKLLLNTMKASALKQALNA</sequence>
<keyword evidence="3" id="KW-0378">Hydrolase</keyword>
<dbReference type="KEGG" id="mpp:MICPUCDRAFT_12635"/>